<dbReference type="PANTHER" id="PTHR12461">
    <property type="entry name" value="HYPOXIA-INDUCIBLE FACTOR 1 ALPHA INHIBITOR-RELATED"/>
    <property type="match status" value="1"/>
</dbReference>
<protein>
    <recommendedName>
        <fullName evidence="1">JmjC domain-containing protein</fullName>
    </recommendedName>
</protein>
<dbReference type="EMBL" id="QVQW01000008">
    <property type="protein sequence ID" value="RKU47496.1"/>
    <property type="molecule type" value="Genomic_DNA"/>
</dbReference>
<dbReference type="Pfam" id="PF13621">
    <property type="entry name" value="Cupin_8"/>
    <property type="match status" value="1"/>
</dbReference>
<dbReference type="AlphaFoldDB" id="A0A420YI99"/>
<dbReference type="SUPFAM" id="SSF51197">
    <property type="entry name" value="Clavaminate synthase-like"/>
    <property type="match status" value="1"/>
</dbReference>
<accession>A0A420YI99</accession>
<gene>
    <name evidence="2" type="ORF">DL546_002676</name>
</gene>
<organism evidence="2 3">
    <name type="scientific">Coniochaeta pulveracea</name>
    <dbReference type="NCBI Taxonomy" id="177199"/>
    <lineage>
        <taxon>Eukaryota</taxon>
        <taxon>Fungi</taxon>
        <taxon>Dikarya</taxon>
        <taxon>Ascomycota</taxon>
        <taxon>Pezizomycotina</taxon>
        <taxon>Sordariomycetes</taxon>
        <taxon>Sordariomycetidae</taxon>
        <taxon>Coniochaetales</taxon>
        <taxon>Coniochaetaceae</taxon>
        <taxon>Coniochaeta</taxon>
    </lineage>
</organism>
<name>A0A420YI99_9PEZI</name>
<dbReference type="InterPro" id="IPR003347">
    <property type="entry name" value="JmjC_dom"/>
</dbReference>
<dbReference type="Proteomes" id="UP000275385">
    <property type="component" value="Unassembled WGS sequence"/>
</dbReference>
<reference evidence="2 3" key="1">
    <citation type="submission" date="2018-08" db="EMBL/GenBank/DDBJ databases">
        <title>Draft genome of the lignicolous fungus Coniochaeta pulveracea.</title>
        <authorList>
            <person name="Borstlap C.J."/>
            <person name="De Witt R.N."/>
            <person name="Botha A."/>
            <person name="Volschenk H."/>
        </authorList>
    </citation>
    <scope>NUCLEOTIDE SEQUENCE [LARGE SCALE GENOMIC DNA]</scope>
    <source>
        <strain evidence="2 3">CAB683</strain>
    </source>
</reference>
<keyword evidence="3" id="KW-1185">Reference proteome</keyword>
<dbReference type="SMART" id="SM00558">
    <property type="entry name" value="JmjC"/>
    <property type="match status" value="1"/>
</dbReference>
<dbReference type="Gene3D" id="2.60.120.650">
    <property type="entry name" value="Cupin"/>
    <property type="match status" value="1"/>
</dbReference>
<dbReference type="InterPro" id="IPR041667">
    <property type="entry name" value="Cupin_8"/>
</dbReference>
<evidence type="ECO:0000259" key="1">
    <source>
        <dbReference type="PROSITE" id="PS51184"/>
    </source>
</evidence>
<dbReference type="STRING" id="177199.A0A420YI99"/>
<sequence>MMAQIPLGRCIRAAREIAHECNDVLNPTADPALRPCLAGCGEALIRLLERQALKLENSRNTRPSGADEYASGAFKPAPVNKELLGQRLEDILSMAYSKFYSYPYENLPVCWRQLYTDASILKFYFLLLTGSFVRAVITGGFRLHDKQKLEEEVAAMVKVLDMAIILAGAAGEKRGRKWINEAIDELHTCWTKLCEDENAPVGWESERSRHQRKKTKRTPVWEDALSFSTHEPFTPPVQNPIRRTTRDQMFLEAFQTYMDRPVDPSVGPQPLIITGLISDWPAVTTNPWNKPSYLLSRTFSGMRLVPVEIGRSYVDEGWGQKLIPFRELLSIYIDPPQPAPLSPSTNTTVGYLAQHPLLTQLPSLRADILIPDLCYTSPPGHPTDPSQNQPELDEPKLNAWFGPPVTITPLHTDPYHNLLVQVVGRKYVRLYPPTEGRMRPRGREGGVEMGNTSLWDVGVEEGWDKEDGDEEEEDKERRKKEFNEIPFVDCILEPGDTLYIPIGWWHYVRGLSVSFSVSFWWNGGVDDGEWRDSSLSS</sequence>
<feature type="domain" description="JmjC" evidence="1">
    <location>
        <begin position="344"/>
        <end position="536"/>
    </location>
</feature>
<dbReference type="PANTHER" id="PTHR12461:SF101">
    <property type="entry name" value="TRNA WYBUTOSINE-SYNTHESIZING PROTEIN 4"/>
    <property type="match status" value="1"/>
</dbReference>
<evidence type="ECO:0000313" key="3">
    <source>
        <dbReference type="Proteomes" id="UP000275385"/>
    </source>
</evidence>
<evidence type="ECO:0000313" key="2">
    <source>
        <dbReference type="EMBL" id="RKU47496.1"/>
    </source>
</evidence>
<dbReference type="OrthoDB" id="47172at2759"/>
<dbReference type="PROSITE" id="PS51184">
    <property type="entry name" value="JMJC"/>
    <property type="match status" value="1"/>
</dbReference>
<proteinExistence type="predicted"/>
<comment type="caution">
    <text evidence="2">The sequence shown here is derived from an EMBL/GenBank/DDBJ whole genome shotgun (WGS) entry which is preliminary data.</text>
</comment>